<dbReference type="PANTHER" id="PTHR42866">
    <property type="entry name" value="3-DEOXY-MANNO-OCTULOSONATE CYTIDYLYLTRANSFERASE"/>
    <property type="match status" value="1"/>
</dbReference>
<sequence length="251" mass="28002">MSVKVVIPARYGSSRLPGKPLLTLLEKPVVWHVIERCKEAGIDPNDIFVATDDKRIVDALKSENIQVVLTSPEHQSGTDRINEVSFIKGWSEDTIIVNVQGDEPMIPPTLIQRIVSFTRLHASYDITTAVVPLVSADDFVNPNVVKAIVGHNGRALYFTRSASPMNRDTPNDLSLAKRHIGIYAYRASSLKQFCSYPEDELENYEKLEQLRALSHGMNIGAIVFEGAVPHGIDTIEDYENTRKIMEEKTDG</sequence>
<dbReference type="AlphaFoldDB" id="A0A2S7V7L3"/>
<keyword evidence="4 5" id="KW-0448">Lipopolysaccharide biosynthesis</keyword>
<dbReference type="UniPathway" id="UPA00358">
    <property type="reaction ID" value="UER00476"/>
</dbReference>
<dbReference type="InterPro" id="IPR003329">
    <property type="entry name" value="Cytidylyl_trans"/>
</dbReference>
<evidence type="ECO:0000256" key="3">
    <source>
        <dbReference type="ARBA" id="ARBA00022695"/>
    </source>
</evidence>
<dbReference type="FunFam" id="3.90.550.10:FF:000011">
    <property type="entry name" value="3-deoxy-manno-octulosonate cytidylyltransferase"/>
    <property type="match status" value="1"/>
</dbReference>
<dbReference type="PANTHER" id="PTHR42866:SF2">
    <property type="entry name" value="3-DEOXY-MANNO-OCTULOSONATE CYTIDYLYLTRANSFERASE, MITOCHONDRIAL"/>
    <property type="match status" value="1"/>
</dbReference>
<dbReference type="GO" id="GO:0008690">
    <property type="term" value="F:3-deoxy-manno-octulosonate cytidylyltransferase activity"/>
    <property type="evidence" value="ECO:0007669"/>
    <property type="project" value="UniProtKB-UniRule"/>
</dbReference>
<proteinExistence type="inferred from homology"/>
<comment type="similarity">
    <text evidence="5">Belongs to the KdsB family.</text>
</comment>
<dbReference type="Gene3D" id="3.90.550.10">
    <property type="entry name" value="Spore Coat Polysaccharide Biosynthesis Protein SpsA, Chain A"/>
    <property type="match status" value="1"/>
</dbReference>
<dbReference type="InterPro" id="IPR029044">
    <property type="entry name" value="Nucleotide-diphossugar_trans"/>
</dbReference>
<dbReference type="RefSeq" id="WP_004741350.1">
    <property type="nucleotide sequence ID" value="NZ_MSCI01000003.1"/>
</dbReference>
<organism evidence="6 7">
    <name type="scientific">Vibrio chagasii</name>
    <dbReference type="NCBI Taxonomy" id="170679"/>
    <lineage>
        <taxon>Bacteria</taxon>
        <taxon>Pseudomonadati</taxon>
        <taxon>Pseudomonadota</taxon>
        <taxon>Gammaproteobacteria</taxon>
        <taxon>Vibrionales</taxon>
        <taxon>Vibrionaceae</taxon>
        <taxon>Vibrio</taxon>
    </lineage>
</organism>
<name>A0A2S7V7L3_9VIBR</name>
<keyword evidence="3 5" id="KW-0548">Nucleotidyltransferase</keyword>
<evidence type="ECO:0000256" key="1">
    <source>
        <dbReference type="ARBA" id="ARBA00004370"/>
    </source>
</evidence>
<dbReference type="HAMAP" id="MF_00057">
    <property type="entry name" value="KdsB"/>
    <property type="match status" value="1"/>
</dbReference>
<dbReference type="Proteomes" id="UP000238707">
    <property type="component" value="Unassembled WGS sequence"/>
</dbReference>
<comment type="catalytic activity">
    <reaction evidence="5">
        <text>3-deoxy-alpha-D-manno-oct-2-ulosonate + CTP = CMP-3-deoxy-beta-D-manno-octulosonate + diphosphate</text>
        <dbReference type="Rhea" id="RHEA:23448"/>
        <dbReference type="ChEBI" id="CHEBI:33019"/>
        <dbReference type="ChEBI" id="CHEBI:37563"/>
        <dbReference type="ChEBI" id="CHEBI:85986"/>
        <dbReference type="ChEBI" id="CHEBI:85987"/>
        <dbReference type="EC" id="2.7.7.38"/>
    </reaction>
</comment>
<dbReference type="CDD" id="cd02517">
    <property type="entry name" value="CMP-KDO-Synthetase"/>
    <property type="match status" value="1"/>
</dbReference>
<dbReference type="GO" id="GO:0016020">
    <property type="term" value="C:membrane"/>
    <property type="evidence" value="ECO:0007669"/>
    <property type="project" value="UniProtKB-SubCell"/>
</dbReference>
<dbReference type="SUPFAM" id="SSF53448">
    <property type="entry name" value="Nucleotide-diphospho-sugar transferases"/>
    <property type="match status" value="1"/>
</dbReference>
<keyword evidence="7" id="KW-1185">Reference proteome</keyword>
<comment type="pathway">
    <text evidence="5">Nucleotide-sugar biosynthesis; CMP-3-deoxy-D-manno-octulosonate biosynthesis; CMP-3-deoxy-D-manno-octulosonate from 3-deoxy-D-manno-octulosonate and CTP: step 1/1.</text>
</comment>
<evidence type="ECO:0000313" key="6">
    <source>
        <dbReference type="EMBL" id="PQJ58217.1"/>
    </source>
</evidence>
<dbReference type="GO" id="GO:0033468">
    <property type="term" value="P:CMP-keto-3-deoxy-D-manno-octulosonic acid biosynthetic process"/>
    <property type="evidence" value="ECO:0007669"/>
    <property type="project" value="UniProtKB-UniRule"/>
</dbReference>
<dbReference type="EMBL" id="MSCI01000003">
    <property type="protein sequence ID" value="PQJ58217.1"/>
    <property type="molecule type" value="Genomic_DNA"/>
</dbReference>
<dbReference type="GO" id="GO:0009103">
    <property type="term" value="P:lipopolysaccharide biosynthetic process"/>
    <property type="evidence" value="ECO:0007669"/>
    <property type="project" value="UniProtKB-UniRule"/>
</dbReference>
<comment type="function">
    <text evidence="5">Activates KDO (a required 8-carbon sugar) for incorporation into bacterial lipopolysaccharide in Gram-negative bacteria.</text>
</comment>
<protein>
    <recommendedName>
        <fullName evidence="5">3-deoxy-manno-octulosonate cytidylyltransferase</fullName>
        <ecNumber evidence="5">2.7.7.38</ecNumber>
    </recommendedName>
    <alternativeName>
        <fullName evidence="5">CMP-2-keto-3-deoxyoctulosonic acid synthase</fullName>
        <shortName evidence="5">CKS</shortName>
        <shortName evidence="5">CMP-KDO synthase</shortName>
    </alternativeName>
</protein>
<evidence type="ECO:0000313" key="7">
    <source>
        <dbReference type="Proteomes" id="UP000238707"/>
    </source>
</evidence>
<keyword evidence="2 5" id="KW-0808">Transferase</keyword>
<accession>A0A2S7V7L3</accession>
<comment type="caution">
    <text evidence="6">The sequence shown here is derived from an EMBL/GenBank/DDBJ whole genome shotgun (WGS) entry which is preliminary data.</text>
</comment>
<reference evidence="6 7" key="1">
    <citation type="submission" date="2016-12" db="EMBL/GenBank/DDBJ databases">
        <title>Diversity of luminous bacteria.</title>
        <authorList>
            <person name="Yoshizawa S."/>
            <person name="Kogure K."/>
        </authorList>
    </citation>
    <scope>NUCLEOTIDE SEQUENCE [LARGE SCALE GENOMIC DNA]</scope>
    <source>
        <strain evidence="6 7">LC2-408</strain>
    </source>
</reference>
<evidence type="ECO:0000256" key="4">
    <source>
        <dbReference type="ARBA" id="ARBA00022985"/>
    </source>
</evidence>
<dbReference type="EC" id="2.7.7.38" evidence="5"/>
<dbReference type="NCBIfam" id="NF003952">
    <property type="entry name" value="PRK05450.1-5"/>
    <property type="match status" value="1"/>
</dbReference>
<dbReference type="InterPro" id="IPR004528">
    <property type="entry name" value="KdsB"/>
</dbReference>
<dbReference type="Pfam" id="PF02348">
    <property type="entry name" value="CTP_transf_3"/>
    <property type="match status" value="1"/>
</dbReference>
<comment type="subcellular location">
    <subcellularLocation>
        <location evidence="5">Cytoplasm</location>
    </subcellularLocation>
    <subcellularLocation>
        <location evidence="1">Membrane</location>
    </subcellularLocation>
</comment>
<gene>
    <name evidence="5" type="primary">kdsB</name>
    <name evidence="6" type="ORF">BTO10_21110</name>
</gene>
<evidence type="ECO:0000256" key="2">
    <source>
        <dbReference type="ARBA" id="ARBA00022679"/>
    </source>
</evidence>
<dbReference type="NCBIfam" id="NF009905">
    <property type="entry name" value="PRK13368.1"/>
    <property type="match status" value="1"/>
</dbReference>
<evidence type="ECO:0000256" key="5">
    <source>
        <dbReference type="HAMAP-Rule" id="MF_00057"/>
    </source>
</evidence>
<dbReference type="GO" id="GO:0005829">
    <property type="term" value="C:cytosol"/>
    <property type="evidence" value="ECO:0007669"/>
    <property type="project" value="TreeGrafter"/>
</dbReference>
<keyword evidence="5" id="KW-0963">Cytoplasm</keyword>
<dbReference type="NCBIfam" id="TIGR00466">
    <property type="entry name" value="kdsB"/>
    <property type="match status" value="1"/>
</dbReference>